<organism evidence="1 2">
    <name type="scientific">Gigaspora margarita</name>
    <dbReference type="NCBI Taxonomy" id="4874"/>
    <lineage>
        <taxon>Eukaryota</taxon>
        <taxon>Fungi</taxon>
        <taxon>Fungi incertae sedis</taxon>
        <taxon>Mucoromycota</taxon>
        <taxon>Glomeromycotina</taxon>
        <taxon>Glomeromycetes</taxon>
        <taxon>Diversisporales</taxon>
        <taxon>Gigasporaceae</taxon>
        <taxon>Gigaspora</taxon>
    </lineage>
</organism>
<keyword evidence="2" id="KW-1185">Reference proteome</keyword>
<sequence length="71" mass="7938">TWKDVGKRRLLGEILWAQSSGSPGLVQKYHFWGLWCSGNVDSTFVLWEVHGGEPGGMDSFVNIPEVLEFGE</sequence>
<proteinExistence type="predicted"/>
<dbReference type="Proteomes" id="UP000789901">
    <property type="component" value="Unassembled WGS sequence"/>
</dbReference>
<evidence type="ECO:0000313" key="2">
    <source>
        <dbReference type="Proteomes" id="UP000789901"/>
    </source>
</evidence>
<feature type="non-terminal residue" evidence="1">
    <location>
        <position position="1"/>
    </location>
</feature>
<comment type="caution">
    <text evidence="1">The sequence shown here is derived from an EMBL/GenBank/DDBJ whole genome shotgun (WGS) entry which is preliminary data.</text>
</comment>
<gene>
    <name evidence="1" type="ORF">GMARGA_LOCUS37119</name>
</gene>
<accession>A0ABN7WZI5</accession>
<dbReference type="EMBL" id="CAJVQB010076088">
    <property type="protein sequence ID" value="CAG8844466.1"/>
    <property type="molecule type" value="Genomic_DNA"/>
</dbReference>
<feature type="non-terminal residue" evidence="1">
    <location>
        <position position="71"/>
    </location>
</feature>
<reference evidence="1 2" key="1">
    <citation type="submission" date="2021-06" db="EMBL/GenBank/DDBJ databases">
        <authorList>
            <person name="Kallberg Y."/>
            <person name="Tangrot J."/>
            <person name="Rosling A."/>
        </authorList>
    </citation>
    <scope>NUCLEOTIDE SEQUENCE [LARGE SCALE GENOMIC DNA]</scope>
    <source>
        <strain evidence="1 2">120-4 pot B 10/14</strain>
    </source>
</reference>
<name>A0ABN7WZI5_GIGMA</name>
<evidence type="ECO:0000313" key="1">
    <source>
        <dbReference type="EMBL" id="CAG8844466.1"/>
    </source>
</evidence>
<protein>
    <submittedName>
        <fullName evidence="1">43005_t:CDS:1</fullName>
    </submittedName>
</protein>